<evidence type="ECO:0000256" key="3">
    <source>
        <dbReference type="ARBA" id="ARBA00023002"/>
    </source>
</evidence>
<dbReference type="PRINTS" id="PR00080">
    <property type="entry name" value="SDRFAMILY"/>
</dbReference>
<dbReference type="FunFam" id="3.40.50.720:FF:000084">
    <property type="entry name" value="Short-chain dehydrogenase reductase"/>
    <property type="match status" value="1"/>
</dbReference>
<sequence length="218" mass="22985">MASLGATLALCDINIDGLQATVDLCKGEDHLVEVADVSSSDACSNFVNSTVSSLGRLDLVFNCAGVNPTAYPLEDMTDVYFNKLVDTNLKGTFNITRAAIPHLKAGASIVNVSSIMGVSAAKHYAVYCATKWAVVGFTKAMALELGQKQIRINAVAPGYINTPTNAGVVAGEVKAQEEKVAMGRMGQPEEVADVVAFLFSDESRYMNGSIVEITGGRV</sequence>
<dbReference type="AlphaFoldDB" id="A0AAJ0G989"/>
<dbReference type="InterPro" id="IPR020904">
    <property type="entry name" value="Sc_DH/Rdtase_CS"/>
</dbReference>
<dbReference type="PRINTS" id="PR00081">
    <property type="entry name" value="GDHRDH"/>
</dbReference>
<dbReference type="PROSITE" id="PS00061">
    <property type="entry name" value="ADH_SHORT"/>
    <property type="match status" value="1"/>
</dbReference>
<dbReference type="Pfam" id="PF13561">
    <property type="entry name" value="adh_short_C2"/>
    <property type="match status" value="1"/>
</dbReference>
<gene>
    <name evidence="4" type="ORF">LTR09_012511</name>
</gene>
<dbReference type="Proteomes" id="UP001271007">
    <property type="component" value="Unassembled WGS sequence"/>
</dbReference>
<comment type="caution">
    <text evidence="4">The sequence shown here is derived from an EMBL/GenBank/DDBJ whole genome shotgun (WGS) entry which is preliminary data.</text>
</comment>
<comment type="similarity">
    <text evidence="1">Belongs to the short-chain dehydrogenases/reductases (SDR) family.</text>
</comment>
<protein>
    <submittedName>
        <fullName evidence="4">Uncharacterized protein</fullName>
    </submittedName>
</protein>
<evidence type="ECO:0000256" key="2">
    <source>
        <dbReference type="ARBA" id="ARBA00022857"/>
    </source>
</evidence>
<evidence type="ECO:0000256" key="1">
    <source>
        <dbReference type="ARBA" id="ARBA00006484"/>
    </source>
</evidence>
<evidence type="ECO:0000313" key="5">
    <source>
        <dbReference type="Proteomes" id="UP001271007"/>
    </source>
</evidence>
<keyword evidence="5" id="KW-1185">Reference proteome</keyword>
<accession>A0AAJ0G989</accession>
<reference evidence="4" key="1">
    <citation type="submission" date="2023-04" db="EMBL/GenBank/DDBJ databases">
        <title>Black Yeasts Isolated from many extreme environments.</title>
        <authorList>
            <person name="Coleine C."/>
            <person name="Stajich J.E."/>
            <person name="Selbmann L."/>
        </authorList>
    </citation>
    <scope>NUCLEOTIDE SEQUENCE</scope>
    <source>
        <strain evidence="4">CCFEE 5312</strain>
    </source>
</reference>
<dbReference type="SUPFAM" id="SSF51735">
    <property type="entry name" value="NAD(P)-binding Rossmann-fold domains"/>
    <property type="match status" value="1"/>
</dbReference>
<keyword evidence="3" id="KW-0560">Oxidoreductase</keyword>
<dbReference type="EMBL" id="JAWDJX010000128">
    <property type="protein sequence ID" value="KAK3045968.1"/>
    <property type="molecule type" value="Genomic_DNA"/>
</dbReference>
<keyword evidence="2" id="KW-0521">NADP</keyword>
<dbReference type="Gene3D" id="3.40.50.720">
    <property type="entry name" value="NAD(P)-binding Rossmann-like Domain"/>
    <property type="match status" value="1"/>
</dbReference>
<dbReference type="PANTHER" id="PTHR24321">
    <property type="entry name" value="DEHYDROGENASES, SHORT CHAIN"/>
    <property type="match status" value="1"/>
</dbReference>
<dbReference type="GO" id="GO:0016491">
    <property type="term" value="F:oxidoreductase activity"/>
    <property type="evidence" value="ECO:0007669"/>
    <property type="project" value="UniProtKB-KW"/>
</dbReference>
<evidence type="ECO:0000313" key="4">
    <source>
        <dbReference type="EMBL" id="KAK3045968.1"/>
    </source>
</evidence>
<dbReference type="PANTHER" id="PTHR24321:SF8">
    <property type="entry name" value="ESTRADIOL 17-BETA-DEHYDROGENASE 8-RELATED"/>
    <property type="match status" value="1"/>
</dbReference>
<organism evidence="4 5">
    <name type="scientific">Extremus antarcticus</name>
    <dbReference type="NCBI Taxonomy" id="702011"/>
    <lineage>
        <taxon>Eukaryota</taxon>
        <taxon>Fungi</taxon>
        <taxon>Dikarya</taxon>
        <taxon>Ascomycota</taxon>
        <taxon>Pezizomycotina</taxon>
        <taxon>Dothideomycetes</taxon>
        <taxon>Dothideomycetidae</taxon>
        <taxon>Mycosphaerellales</taxon>
        <taxon>Extremaceae</taxon>
        <taxon>Extremus</taxon>
    </lineage>
</organism>
<dbReference type="CDD" id="cd05233">
    <property type="entry name" value="SDR_c"/>
    <property type="match status" value="1"/>
</dbReference>
<proteinExistence type="inferred from homology"/>
<dbReference type="InterPro" id="IPR036291">
    <property type="entry name" value="NAD(P)-bd_dom_sf"/>
</dbReference>
<name>A0AAJ0G989_9PEZI</name>
<dbReference type="InterPro" id="IPR002347">
    <property type="entry name" value="SDR_fam"/>
</dbReference>